<dbReference type="Proteomes" id="UP001296943">
    <property type="component" value="Unassembled WGS sequence"/>
</dbReference>
<proteinExistence type="predicted"/>
<feature type="domain" description="Integrase catalytic" evidence="1">
    <location>
        <begin position="14"/>
        <end position="67"/>
    </location>
</feature>
<dbReference type="Pfam" id="PF13333">
    <property type="entry name" value="rve_2"/>
    <property type="match status" value="1"/>
</dbReference>
<dbReference type="EMBL" id="JAFBDR010000006">
    <property type="protein sequence ID" value="MBM7571067.1"/>
    <property type="molecule type" value="Genomic_DNA"/>
</dbReference>
<dbReference type="InterPro" id="IPR001584">
    <property type="entry name" value="Integrase_cat-core"/>
</dbReference>
<dbReference type="SUPFAM" id="SSF53098">
    <property type="entry name" value="Ribonuclease H-like"/>
    <property type="match status" value="1"/>
</dbReference>
<organism evidence="2 3">
    <name type="scientific">Aquibacillus albus</name>
    <dbReference type="NCBI Taxonomy" id="1168171"/>
    <lineage>
        <taxon>Bacteria</taxon>
        <taxon>Bacillati</taxon>
        <taxon>Bacillota</taxon>
        <taxon>Bacilli</taxon>
        <taxon>Bacillales</taxon>
        <taxon>Bacillaceae</taxon>
        <taxon>Aquibacillus</taxon>
    </lineage>
</organism>
<keyword evidence="3" id="KW-1185">Reference proteome</keyword>
<comment type="caution">
    <text evidence="2">The sequence shown here is derived from an EMBL/GenBank/DDBJ whole genome shotgun (WGS) entry which is preliminary data.</text>
</comment>
<sequence length="70" mass="8267">MSRKGNCWDNAPIESFFGHLKEESVRIQQPKTKKEVYRTIDWYIDFYNNRRRQKGLGSSAPVQYKSKLAA</sequence>
<dbReference type="InterPro" id="IPR012337">
    <property type="entry name" value="RNaseH-like_sf"/>
</dbReference>
<dbReference type="Gene3D" id="3.30.420.10">
    <property type="entry name" value="Ribonuclease H-like superfamily/Ribonuclease H"/>
    <property type="match status" value="1"/>
</dbReference>
<dbReference type="PANTHER" id="PTHR46889:SF4">
    <property type="entry name" value="TRANSPOSASE INSO FOR INSERTION SEQUENCE ELEMENT IS911B-RELATED"/>
    <property type="match status" value="1"/>
</dbReference>
<accession>A0ABS2MYW9</accession>
<evidence type="ECO:0000313" key="2">
    <source>
        <dbReference type="EMBL" id="MBM7571067.1"/>
    </source>
</evidence>
<reference evidence="2 3" key="1">
    <citation type="submission" date="2021-01" db="EMBL/GenBank/DDBJ databases">
        <title>Genomic Encyclopedia of Type Strains, Phase IV (KMG-IV): sequencing the most valuable type-strain genomes for metagenomic binning, comparative biology and taxonomic classification.</title>
        <authorList>
            <person name="Goeker M."/>
        </authorList>
    </citation>
    <scope>NUCLEOTIDE SEQUENCE [LARGE SCALE GENOMIC DNA]</scope>
    <source>
        <strain evidence="2 3">DSM 23711</strain>
    </source>
</reference>
<dbReference type="InterPro" id="IPR050900">
    <property type="entry name" value="Transposase_IS3/IS150/IS904"/>
</dbReference>
<evidence type="ECO:0000313" key="3">
    <source>
        <dbReference type="Proteomes" id="UP001296943"/>
    </source>
</evidence>
<name>A0ABS2MYW9_9BACI</name>
<dbReference type="InterPro" id="IPR036397">
    <property type="entry name" value="RNaseH_sf"/>
</dbReference>
<dbReference type="PANTHER" id="PTHR46889">
    <property type="entry name" value="TRANSPOSASE INSF FOR INSERTION SEQUENCE IS3B-RELATED"/>
    <property type="match status" value="1"/>
</dbReference>
<gene>
    <name evidence="2" type="ORF">JOC48_001547</name>
</gene>
<evidence type="ECO:0000259" key="1">
    <source>
        <dbReference type="Pfam" id="PF13333"/>
    </source>
</evidence>
<protein>
    <submittedName>
        <fullName evidence="2">Transposase InsO family protein</fullName>
    </submittedName>
</protein>